<protein>
    <submittedName>
        <fullName evidence="1">Uncharacterized protein</fullName>
    </submittedName>
</protein>
<dbReference type="EMBL" id="JBAHYK010000630">
    <property type="protein sequence ID" value="KAL0572430.1"/>
    <property type="molecule type" value="Genomic_DNA"/>
</dbReference>
<evidence type="ECO:0000313" key="2">
    <source>
        <dbReference type="Proteomes" id="UP001465976"/>
    </source>
</evidence>
<proteinExistence type="predicted"/>
<name>A0ABR3FAW0_9AGAR</name>
<accession>A0ABR3FAW0</accession>
<organism evidence="1 2">
    <name type="scientific">Marasmius crinis-equi</name>
    <dbReference type="NCBI Taxonomy" id="585013"/>
    <lineage>
        <taxon>Eukaryota</taxon>
        <taxon>Fungi</taxon>
        <taxon>Dikarya</taxon>
        <taxon>Basidiomycota</taxon>
        <taxon>Agaricomycotina</taxon>
        <taxon>Agaricomycetes</taxon>
        <taxon>Agaricomycetidae</taxon>
        <taxon>Agaricales</taxon>
        <taxon>Marasmiineae</taxon>
        <taxon>Marasmiaceae</taxon>
        <taxon>Marasmius</taxon>
    </lineage>
</organism>
<reference evidence="1 2" key="1">
    <citation type="submission" date="2024-02" db="EMBL/GenBank/DDBJ databases">
        <title>A draft genome for the cacao thread blight pathogen Marasmius crinis-equi.</title>
        <authorList>
            <person name="Cohen S.P."/>
            <person name="Baruah I.K."/>
            <person name="Amoako-Attah I."/>
            <person name="Bukari Y."/>
            <person name="Meinhardt L.W."/>
            <person name="Bailey B.A."/>
        </authorList>
    </citation>
    <scope>NUCLEOTIDE SEQUENCE [LARGE SCALE GENOMIC DNA]</scope>
    <source>
        <strain evidence="1 2">GH-76</strain>
    </source>
</reference>
<dbReference type="Proteomes" id="UP001465976">
    <property type="component" value="Unassembled WGS sequence"/>
</dbReference>
<keyword evidence="2" id="KW-1185">Reference proteome</keyword>
<evidence type="ECO:0000313" key="1">
    <source>
        <dbReference type="EMBL" id="KAL0572430.1"/>
    </source>
</evidence>
<gene>
    <name evidence="1" type="ORF">V5O48_009523</name>
</gene>
<comment type="caution">
    <text evidence="1">The sequence shown here is derived from an EMBL/GenBank/DDBJ whole genome shotgun (WGS) entry which is preliminary data.</text>
</comment>
<sequence>MASLEADYVDESHIQAFHEALHTEDFSYFDITASPGPSAASPVLSPNNTIRVRKVSALSDFAPVNLRVRK</sequence>